<evidence type="ECO:0000313" key="1">
    <source>
        <dbReference type="EMBL" id="CAG8444748.1"/>
    </source>
</evidence>
<comment type="caution">
    <text evidence="1">The sequence shown here is derived from an EMBL/GenBank/DDBJ whole genome shotgun (WGS) entry which is preliminary data.</text>
</comment>
<dbReference type="Proteomes" id="UP000789525">
    <property type="component" value="Unassembled WGS sequence"/>
</dbReference>
<accession>A0ACA9JZY9</accession>
<gene>
    <name evidence="1" type="ORF">ACOLOM_LOCUS444</name>
</gene>
<evidence type="ECO:0000313" key="2">
    <source>
        <dbReference type="Proteomes" id="UP000789525"/>
    </source>
</evidence>
<dbReference type="EMBL" id="CAJVPT010000447">
    <property type="protein sequence ID" value="CAG8444748.1"/>
    <property type="molecule type" value="Genomic_DNA"/>
</dbReference>
<name>A0ACA9JZY9_9GLOM</name>
<reference evidence="1" key="1">
    <citation type="submission" date="2021-06" db="EMBL/GenBank/DDBJ databases">
        <authorList>
            <person name="Kallberg Y."/>
            <person name="Tangrot J."/>
            <person name="Rosling A."/>
        </authorList>
    </citation>
    <scope>NUCLEOTIDE SEQUENCE</scope>
    <source>
        <strain evidence="1">CL356</strain>
    </source>
</reference>
<sequence length="214" mass="24054">MLFGKDGVGINKIKQVAYNIYAISSLTNSQIQNVIKNVTSVEVPETVSSGNDHTNAEVRASSNVFRALSPKDNILPENKIHDHAYFRNKTFLRYSNLYKVFISEKFDRYGIIEGSLCPVCKQDHEDGKSVKAYTEETGLDPWVKPESSRIEKDADDNILQDSLPETQIVVPNKIYTSNSKTAPNKNHLYQYAIEHGINSKEFSIITEVEKIGGP</sequence>
<protein>
    <submittedName>
        <fullName evidence="1">7425_t:CDS:1</fullName>
    </submittedName>
</protein>
<keyword evidence="2" id="KW-1185">Reference proteome</keyword>
<proteinExistence type="predicted"/>
<organism evidence="1 2">
    <name type="scientific">Acaulospora colombiana</name>
    <dbReference type="NCBI Taxonomy" id="27376"/>
    <lineage>
        <taxon>Eukaryota</taxon>
        <taxon>Fungi</taxon>
        <taxon>Fungi incertae sedis</taxon>
        <taxon>Mucoromycota</taxon>
        <taxon>Glomeromycotina</taxon>
        <taxon>Glomeromycetes</taxon>
        <taxon>Diversisporales</taxon>
        <taxon>Acaulosporaceae</taxon>
        <taxon>Acaulospora</taxon>
    </lineage>
</organism>